<evidence type="ECO:0000256" key="2">
    <source>
        <dbReference type="ARBA" id="ARBA00023002"/>
    </source>
</evidence>
<dbReference type="InterPro" id="IPR036291">
    <property type="entry name" value="NAD(P)-bd_dom_sf"/>
</dbReference>
<dbReference type="PANTHER" id="PTHR43060">
    <property type="entry name" value="3-HYDROXYISOBUTYRATE DEHYDROGENASE-LIKE 1, MITOCHONDRIAL-RELATED"/>
    <property type="match status" value="1"/>
</dbReference>
<dbReference type="PANTHER" id="PTHR43060:SF15">
    <property type="entry name" value="3-HYDROXYISOBUTYRATE DEHYDROGENASE-LIKE 1, MITOCHONDRIAL-RELATED"/>
    <property type="match status" value="1"/>
</dbReference>
<dbReference type="InterPro" id="IPR013328">
    <property type="entry name" value="6PGD_dom2"/>
</dbReference>
<feature type="domain" description="6-phosphogluconate dehydrogenase NADP-binding" evidence="4">
    <location>
        <begin position="26"/>
        <end position="184"/>
    </location>
</feature>
<gene>
    <name evidence="6" type="ORF">ACFYU5_25580</name>
</gene>
<proteinExistence type="inferred from homology"/>
<keyword evidence="2 6" id="KW-0560">Oxidoreductase</keyword>
<dbReference type="SUPFAM" id="SSF51735">
    <property type="entry name" value="NAD(P)-binding Rossmann-fold domains"/>
    <property type="match status" value="1"/>
</dbReference>
<feature type="domain" description="3-hydroxyisobutyrate dehydrogenase-like NAD-binding" evidence="5">
    <location>
        <begin position="187"/>
        <end position="296"/>
    </location>
</feature>
<dbReference type="EMBL" id="JBIAMT010000005">
    <property type="protein sequence ID" value="MFF0499795.1"/>
    <property type="molecule type" value="Genomic_DNA"/>
</dbReference>
<dbReference type="InterPro" id="IPR008927">
    <property type="entry name" value="6-PGluconate_DH-like_C_sf"/>
</dbReference>
<dbReference type="Proteomes" id="UP001601442">
    <property type="component" value="Unassembled WGS sequence"/>
</dbReference>
<keyword evidence="7" id="KW-1185">Reference proteome</keyword>
<comment type="caution">
    <text evidence="6">The sequence shown here is derived from an EMBL/GenBank/DDBJ whole genome shotgun (WGS) entry which is preliminary data.</text>
</comment>
<dbReference type="PIRSF" id="PIRSF000103">
    <property type="entry name" value="HIBADH"/>
    <property type="match status" value="1"/>
</dbReference>
<dbReference type="Pfam" id="PF14833">
    <property type="entry name" value="NAD_binding_11"/>
    <property type="match status" value="1"/>
</dbReference>
<accession>A0ABW6P9F1</accession>
<name>A0ABW6P9F1_9NOCA</name>
<dbReference type="InterPro" id="IPR029154">
    <property type="entry name" value="HIBADH-like_NADP-bd"/>
</dbReference>
<dbReference type="Pfam" id="PF03446">
    <property type="entry name" value="NAD_binding_2"/>
    <property type="match status" value="1"/>
</dbReference>
<evidence type="ECO:0000313" key="6">
    <source>
        <dbReference type="EMBL" id="MFF0499795.1"/>
    </source>
</evidence>
<evidence type="ECO:0000256" key="1">
    <source>
        <dbReference type="ARBA" id="ARBA00009080"/>
    </source>
</evidence>
<evidence type="ECO:0000313" key="7">
    <source>
        <dbReference type="Proteomes" id="UP001601442"/>
    </source>
</evidence>
<keyword evidence="3" id="KW-0520">NAD</keyword>
<dbReference type="GO" id="GO:0016491">
    <property type="term" value="F:oxidoreductase activity"/>
    <property type="evidence" value="ECO:0007669"/>
    <property type="project" value="UniProtKB-KW"/>
</dbReference>
<dbReference type="InterPro" id="IPR015815">
    <property type="entry name" value="HIBADH-related"/>
</dbReference>
<dbReference type="RefSeq" id="WP_387398549.1">
    <property type="nucleotide sequence ID" value="NZ_JBIAMT010000005.1"/>
</dbReference>
<dbReference type="Gene3D" id="3.40.50.720">
    <property type="entry name" value="NAD(P)-binding Rossmann-like Domain"/>
    <property type="match status" value="1"/>
</dbReference>
<evidence type="ECO:0000259" key="4">
    <source>
        <dbReference type="Pfam" id="PF03446"/>
    </source>
</evidence>
<evidence type="ECO:0000259" key="5">
    <source>
        <dbReference type="Pfam" id="PF14833"/>
    </source>
</evidence>
<dbReference type="InterPro" id="IPR006115">
    <property type="entry name" value="6PGDH_NADP-bd"/>
</dbReference>
<dbReference type="EC" id="1.1.-.-" evidence="6"/>
<reference evidence="6 7" key="1">
    <citation type="submission" date="2024-10" db="EMBL/GenBank/DDBJ databases">
        <title>The Natural Products Discovery Center: Release of the First 8490 Sequenced Strains for Exploring Actinobacteria Biosynthetic Diversity.</title>
        <authorList>
            <person name="Kalkreuter E."/>
            <person name="Kautsar S.A."/>
            <person name="Yang D."/>
            <person name="Bader C.D."/>
            <person name="Teijaro C.N."/>
            <person name="Fluegel L."/>
            <person name="Davis C.M."/>
            <person name="Simpson J.R."/>
            <person name="Lauterbach L."/>
            <person name="Steele A.D."/>
            <person name="Gui C."/>
            <person name="Meng S."/>
            <person name="Li G."/>
            <person name="Viehrig K."/>
            <person name="Ye F."/>
            <person name="Su P."/>
            <person name="Kiefer A.F."/>
            <person name="Nichols A."/>
            <person name="Cepeda A.J."/>
            <person name="Yan W."/>
            <person name="Fan B."/>
            <person name="Jiang Y."/>
            <person name="Adhikari A."/>
            <person name="Zheng C.-J."/>
            <person name="Schuster L."/>
            <person name="Cowan T.M."/>
            <person name="Smanski M.J."/>
            <person name="Chevrette M.G."/>
            <person name="De Carvalho L.P.S."/>
            <person name="Shen B."/>
        </authorList>
    </citation>
    <scope>NUCLEOTIDE SEQUENCE [LARGE SCALE GENOMIC DNA]</scope>
    <source>
        <strain evidence="6 7">NPDC004119</strain>
    </source>
</reference>
<comment type="similarity">
    <text evidence="1">Belongs to the HIBADH-related family.</text>
</comment>
<evidence type="ECO:0000256" key="3">
    <source>
        <dbReference type="ARBA" id="ARBA00023027"/>
    </source>
</evidence>
<organism evidence="6 7">
    <name type="scientific">Nocardia aobensis</name>
    <dbReference type="NCBI Taxonomy" id="257277"/>
    <lineage>
        <taxon>Bacteria</taxon>
        <taxon>Bacillati</taxon>
        <taxon>Actinomycetota</taxon>
        <taxon>Actinomycetes</taxon>
        <taxon>Mycobacteriales</taxon>
        <taxon>Nocardiaceae</taxon>
        <taxon>Nocardia</taxon>
    </lineage>
</organism>
<dbReference type="SUPFAM" id="SSF48179">
    <property type="entry name" value="6-phosphogluconate dehydrogenase C-terminal domain-like"/>
    <property type="match status" value="1"/>
</dbReference>
<dbReference type="Gene3D" id="1.10.1040.10">
    <property type="entry name" value="N-(1-d-carboxylethyl)-l-norvaline Dehydrogenase, domain 2"/>
    <property type="match status" value="1"/>
</dbReference>
<sequence>MTTNINGPQNGDSEAAEFPDTFAEGRIGIVGVGAMGRPVVERLKARGFDVAAYVRRDEVKSELEDMGVIVEPDVRALARGRDFVISYVYSDEQTRQVAIDDGLVESMDPDAILIIHTTGSPRTMRDIGARAAVHGVRVVDAGGAWAPAYTALGEMSLMVGGDPDDIARCMPLLETYAYPVHYMGPLGSGMCMKLLNNAVLGAHLQLVSDVARLGRELGLDSYRLLRGLTYCTGGSTAMHLVGTAVTEERFWEYGGRFLYKDLTVVDELAEQLELDLGLIGSLNRSLLERLEKQHGHPR</sequence>
<protein>
    <submittedName>
        <fullName evidence="6">NAD(P)-dependent oxidoreductase</fullName>
        <ecNumber evidence="6">1.1.-.-</ecNumber>
    </submittedName>
</protein>